<reference evidence="1" key="1">
    <citation type="submission" date="2022-08" db="EMBL/GenBank/DDBJ databases">
        <title>Dynamic responses of ammonia-oxidizing microbial communities induced by reactive oxygen species (ROS) in fluctuating redox aquifers.</title>
        <authorList>
            <person name="Wang P."/>
            <person name="Wang H."/>
        </authorList>
    </citation>
    <scope>NUCLEOTIDE SEQUENCE</scope>
    <source>
        <strain evidence="1">PLX03</strain>
    </source>
</reference>
<evidence type="ECO:0000313" key="1">
    <source>
        <dbReference type="EMBL" id="UVS68299.1"/>
    </source>
</evidence>
<sequence>MGENTGGGFLELAGWQQRSKVAAGPVRPPSLFLLTIYIFIIKNY</sequence>
<protein>
    <submittedName>
        <fullName evidence="1">Uncharacterized protein</fullName>
    </submittedName>
</protein>
<name>A0A977NL09_9ARCH</name>
<dbReference type="EMBL" id="CP103305">
    <property type="protein sequence ID" value="UVS68299.1"/>
    <property type="molecule type" value="Genomic_DNA"/>
</dbReference>
<dbReference type="RefSeq" id="WP_258914111.1">
    <property type="nucleotide sequence ID" value="NZ_CP103305.1"/>
</dbReference>
<organism evidence="1">
    <name type="scientific">Nitrososphaera viennensis</name>
    <dbReference type="NCBI Taxonomy" id="1034015"/>
    <lineage>
        <taxon>Archaea</taxon>
        <taxon>Nitrososphaerota</taxon>
        <taxon>Nitrososphaeria</taxon>
        <taxon>Nitrososphaerales</taxon>
        <taxon>Nitrososphaeraceae</taxon>
        <taxon>Nitrososphaera</taxon>
    </lineage>
</organism>
<dbReference type="AlphaFoldDB" id="A0A977NL09"/>
<dbReference type="Proteomes" id="UP001059771">
    <property type="component" value="Chromosome"/>
</dbReference>
<dbReference type="GeneID" id="74947344"/>
<proteinExistence type="predicted"/>
<accession>A0A977NL09</accession>
<gene>
    <name evidence="1" type="ORF">NWT39_10360</name>
</gene>